<reference evidence="2 3" key="1">
    <citation type="submission" date="2019-05" db="EMBL/GenBank/DDBJ databases">
        <title>Another draft genome of Portunus trituberculatus and its Hox gene families provides insights of decapod evolution.</title>
        <authorList>
            <person name="Jeong J.-H."/>
            <person name="Song I."/>
            <person name="Kim S."/>
            <person name="Choi T."/>
            <person name="Kim D."/>
            <person name="Ryu S."/>
            <person name="Kim W."/>
        </authorList>
    </citation>
    <scope>NUCLEOTIDE SEQUENCE [LARGE SCALE GENOMIC DNA]</scope>
    <source>
        <tissue evidence="2">Muscle</tissue>
    </source>
</reference>
<keyword evidence="3" id="KW-1185">Reference proteome</keyword>
<organism evidence="2 3">
    <name type="scientific">Portunus trituberculatus</name>
    <name type="common">Swimming crab</name>
    <name type="synonym">Neptunus trituberculatus</name>
    <dbReference type="NCBI Taxonomy" id="210409"/>
    <lineage>
        <taxon>Eukaryota</taxon>
        <taxon>Metazoa</taxon>
        <taxon>Ecdysozoa</taxon>
        <taxon>Arthropoda</taxon>
        <taxon>Crustacea</taxon>
        <taxon>Multicrustacea</taxon>
        <taxon>Malacostraca</taxon>
        <taxon>Eumalacostraca</taxon>
        <taxon>Eucarida</taxon>
        <taxon>Decapoda</taxon>
        <taxon>Pleocyemata</taxon>
        <taxon>Brachyura</taxon>
        <taxon>Eubrachyura</taxon>
        <taxon>Portunoidea</taxon>
        <taxon>Portunidae</taxon>
        <taxon>Portuninae</taxon>
        <taxon>Portunus</taxon>
    </lineage>
</organism>
<evidence type="ECO:0000256" key="1">
    <source>
        <dbReference type="SAM" id="MobiDB-lite"/>
    </source>
</evidence>
<accession>A0A5B7H7I5</accession>
<proteinExistence type="predicted"/>
<feature type="compositionally biased region" description="Polar residues" evidence="1">
    <location>
        <begin position="93"/>
        <end position="104"/>
    </location>
</feature>
<dbReference type="Proteomes" id="UP000324222">
    <property type="component" value="Unassembled WGS sequence"/>
</dbReference>
<evidence type="ECO:0000313" key="3">
    <source>
        <dbReference type="Proteomes" id="UP000324222"/>
    </source>
</evidence>
<feature type="compositionally biased region" description="Low complexity" evidence="1">
    <location>
        <begin position="44"/>
        <end position="56"/>
    </location>
</feature>
<name>A0A5B7H7I5_PORTR</name>
<comment type="caution">
    <text evidence="2">The sequence shown here is derived from an EMBL/GenBank/DDBJ whole genome shotgun (WGS) entry which is preliminary data.</text>
</comment>
<evidence type="ECO:0000313" key="2">
    <source>
        <dbReference type="EMBL" id="MPC68110.1"/>
    </source>
</evidence>
<feature type="region of interest" description="Disordered" evidence="1">
    <location>
        <begin position="44"/>
        <end position="77"/>
    </location>
</feature>
<protein>
    <submittedName>
        <fullName evidence="2">Uncharacterized protein</fullName>
    </submittedName>
</protein>
<dbReference type="EMBL" id="VSRR010027301">
    <property type="protein sequence ID" value="MPC68110.1"/>
    <property type="molecule type" value="Genomic_DNA"/>
</dbReference>
<dbReference type="AlphaFoldDB" id="A0A5B7H7I5"/>
<gene>
    <name evidence="2" type="ORF">E2C01_062303</name>
</gene>
<sequence>MITTSGTTTTTTTTITRITSTTLTKKATTVIELKNNINKTTTLTTTTTTTTTTATTNRKEYPETAEGQWSRPAPRRISWPHSISVRREWHPGSSINTSSASSPLTFLGIHRGSRKQPPNPQNDGHSCTPCDAVKRMTPELKDCTMAATTFITNHLTLSEKP</sequence>
<feature type="region of interest" description="Disordered" evidence="1">
    <location>
        <begin position="89"/>
        <end position="127"/>
    </location>
</feature>